<dbReference type="Pfam" id="PF02597">
    <property type="entry name" value="ThiS"/>
    <property type="match status" value="1"/>
</dbReference>
<accession>A0A149TGR2</accession>
<organism evidence="1 2">
    <name type="scientific">Gluconobacter albidus</name>
    <dbReference type="NCBI Taxonomy" id="318683"/>
    <lineage>
        <taxon>Bacteria</taxon>
        <taxon>Pseudomonadati</taxon>
        <taxon>Pseudomonadota</taxon>
        <taxon>Alphaproteobacteria</taxon>
        <taxon>Acetobacterales</taxon>
        <taxon>Acetobacteraceae</taxon>
        <taxon>Gluconobacter</taxon>
    </lineage>
</organism>
<dbReference type="Proteomes" id="UP000075636">
    <property type="component" value="Unassembled WGS sequence"/>
</dbReference>
<dbReference type="CDD" id="cd00565">
    <property type="entry name" value="Ubl_ThiS"/>
    <property type="match status" value="1"/>
</dbReference>
<sequence>MRIDLNGEIVRTQARTLADLLIEQGFEAPCVATALNGDFIARSMRDATRLDEGMKVEVLSPMQGG</sequence>
<reference evidence="1 2" key="1">
    <citation type="submission" date="2015-06" db="EMBL/GenBank/DDBJ databases">
        <title>Improved classification and identification of acetic acid bacteria using matrix-assisted laser desorption/ionization time-of-flight mass spectrometry; Gluconobacter nephelii and Gluconobacter uchimurae are later heterotypic synonyms of Gluconobacter japonicus and Gluconobacter oxydans, respectively.</title>
        <authorList>
            <person name="Li L."/>
            <person name="Cleenwerck I."/>
            <person name="De Vuyst L."/>
            <person name="Vandamme P."/>
        </authorList>
    </citation>
    <scope>NUCLEOTIDE SEQUENCE [LARGE SCALE GENOMIC DNA]</scope>
    <source>
        <strain evidence="1 2">LMG 1768</strain>
    </source>
</reference>
<gene>
    <name evidence="1" type="ORF">AD945_12850</name>
</gene>
<dbReference type="InterPro" id="IPR010035">
    <property type="entry name" value="Thi_S"/>
</dbReference>
<dbReference type="InterPro" id="IPR012675">
    <property type="entry name" value="Beta-grasp_dom_sf"/>
</dbReference>
<dbReference type="AlphaFoldDB" id="A0A149TGR2"/>
<dbReference type="RefSeq" id="WP_062109322.1">
    <property type="nucleotide sequence ID" value="NZ_JBBGYQ010000004.1"/>
</dbReference>
<evidence type="ECO:0000313" key="1">
    <source>
        <dbReference type="EMBL" id="KXV46955.1"/>
    </source>
</evidence>
<dbReference type="SUPFAM" id="SSF54285">
    <property type="entry name" value="MoaD/ThiS"/>
    <property type="match status" value="1"/>
</dbReference>
<name>A0A149TGR2_9PROT</name>
<dbReference type="STRING" id="318683.A0U94_00750"/>
<dbReference type="OrthoDB" id="197113at2"/>
<comment type="caution">
    <text evidence="1">The sequence shown here is derived from an EMBL/GenBank/DDBJ whole genome shotgun (WGS) entry which is preliminary data.</text>
</comment>
<dbReference type="Gene3D" id="3.10.20.30">
    <property type="match status" value="1"/>
</dbReference>
<dbReference type="PATRIC" id="fig|318683.6.peg.3030"/>
<proteinExistence type="predicted"/>
<dbReference type="InterPro" id="IPR016155">
    <property type="entry name" value="Mopterin_synth/thiamin_S_b"/>
</dbReference>
<dbReference type="EMBL" id="LHZR01000111">
    <property type="protein sequence ID" value="KXV46955.1"/>
    <property type="molecule type" value="Genomic_DNA"/>
</dbReference>
<dbReference type="NCBIfam" id="TIGR01683">
    <property type="entry name" value="thiS"/>
    <property type="match status" value="1"/>
</dbReference>
<protein>
    <submittedName>
        <fullName evidence="1">Thiamin biosynthesis protein sulfur carrier ThiS</fullName>
    </submittedName>
</protein>
<evidence type="ECO:0000313" key="2">
    <source>
        <dbReference type="Proteomes" id="UP000075636"/>
    </source>
</evidence>
<dbReference type="InterPro" id="IPR003749">
    <property type="entry name" value="ThiS/MoaD-like"/>
</dbReference>